<dbReference type="STRING" id="478820.A0A196SFK6"/>
<evidence type="ECO:0000313" key="5">
    <source>
        <dbReference type="Proteomes" id="UP000078348"/>
    </source>
</evidence>
<reference evidence="4 5" key="1">
    <citation type="submission" date="2016-05" db="EMBL/GenBank/DDBJ databases">
        <title>Nuclear genome of Blastocystis sp. subtype 1 NandII.</title>
        <authorList>
            <person name="Gentekaki E."/>
            <person name="Curtis B."/>
            <person name="Stairs C."/>
            <person name="Eme L."/>
            <person name="Herman E."/>
            <person name="Klimes V."/>
            <person name="Arias M.C."/>
            <person name="Elias M."/>
            <person name="Hilliou F."/>
            <person name="Klute M."/>
            <person name="Malik S.-B."/>
            <person name="Pightling A."/>
            <person name="Rachubinski R."/>
            <person name="Salas D."/>
            <person name="Schlacht A."/>
            <person name="Suga H."/>
            <person name="Archibald J."/>
            <person name="Ball S.G."/>
            <person name="Clark G."/>
            <person name="Dacks J."/>
            <person name="Van Der Giezen M."/>
            <person name="Tsaousis A."/>
            <person name="Roger A."/>
        </authorList>
    </citation>
    <scope>NUCLEOTIDE SEQUENCE [LARGE SCALE GENOMIC DNA]</scope>
    <source>
        <strain evidence="5">ATCC 50177 / NandII</strain>
    </source>
</reference>
<feature type="region of interest" description="Disordered" evidence="1">
    <location>
        <begin position="310"/>
        <end position="340"/>
    </location>
</feature>
<gene>
    <name evidence="4" type="ORF">AV274_2508</name>
</gene>
<dbReference type="Pfam" id="PF08766">
    <property type="entry name" value="DEK_C"/>
    <property type="match status" value="1"/>
</dbReference>
<feature type="domain" description="DEK-C" evidence="3">
    <location>
        <begin position="3"/>
        <end position="58"/>
    </location>
</feature>
<protein>
    <submittedName>
        <fullName evidence="4">SWIB complex BAF60b domain-containing protein</fullName>
    </submittedName>
</protein>
<dbReference type="AlphaFoldDB" id="A0A196SFK6"/>
<dbReference type="SMART" id="SM00151">
    <property type="entry name" value="SWIB"/>
    <property type="match status" value="2"/>
</dbReference>
<dbReference type="InterPro" id="IPR014876">
    <property type="entry name" value="DEK_C"/>
</dbReference>
<dbReference type="EMBL" id="LXWW01000118">
    <property type="protein sequence ID" value="OAO15793.1"/>
    <property type="molecule type" value="Genomic_DNA"/>
</dbReference>
<name>A0A196SFK6_BLAHN</name>
<feature type="compositionally biased region" description="Acidic residues" evidence="1">
    <location>
        <begin position="122"/>
        <end position="138"/>
    </location>
</feature>
<evidence type="ECO:0000259" key="3">
    <source>
        <dbReference type="PROSITE" id="PS51998"/>
    </source>
</evidence>
<dbReference type="InterPro" id="IPR036885">
    <property type="entry name" value="SWIB_MDM2_dom_sf"/>
</dbReference>
<dbReference type="InterPro" id="IPR003121">
    <property type="entry name" value="SWIB_MDM2_domain"/>
</dbReference>
<comment type="caution">
    <text evidence="4">The sequence shown here is derived from an EMBL/GenBank/DDBJ whole genome shotgun (WGS) entry which is preliminary data.</text>
</comment>
<feature type="region of interest" description="Disordered" evidence="1">
    <location>
        <begin position="67"/>
        <end position="140"/>
    </location>
</feature>
<feature type="domain" description="DM2" evidence="2">
    <location>
        <begin position="341"/>
        <end position="418"/>
    </location>
</feature>
<dbReference type="CDD" id="cd10567">
    <property type="entry name" value="SWIB-MDM2_like"/>
    <property type="match status" value="3"/>
</dbReference>
<accession>A0A196SFK6</accession>
<dbReference type="SUPFAM" id="SSF47592">
    <property type="entry name" value="SWIB/MDM2 domain"/>
    <property type="match status" value="3"/>
</dbReference>
<organism evidence="4 5">
    <name type="scientific">Blastocystis sp. subtype 1 (strain ATCC 50177 / NandII)</name>
    <dbReference type="NCBI Taxonomy" id="478820"/>
    <lineage>
        <taxon>Eukaryota</taxon>
        <taxon>Sar</taxon>
        <taxon>Stramenopiles</taxon>
        <taxon>Bigyra</taxon>
        <taxon>Opalozoa</taxon>
        <taxon>Opalinata</taxon>
        <taxon>Blastocystidae</taxon>
        <taxon>Blastocystis</taxon>
    </lineage>
</organism>
<evidence type="ECO:0000256" key="1">
    <source>
        <dbReference type="SAM" id="MobiDB-lite"/>
    </source>
</evidence>
<proteinExistence type="predicted"/>
<dbReference type="OrthoDB" id="10251073at2759"/>
<dbReference type="PANTHER" id="PTHR13844">
    <property type="entry name" value="SWI/SNF-RELATED MATRIX-ASSOCIATED ACTIN-DEPENDENT REGULATOR OF CHROMATIN SUBFAMILY D"/>
    <property type="match status" value="1"/>
</dbReference>
<keyword evidence="5" id="KW-1185">Reference proteome</keyword>
<dbReference type="Pfam" id="PF02201">
    <property type="entry name" value="SWIB"/>
    <property type="match status" value="3"/>
</dbReference>
<dbReference type="Proteomes" id="UP000078348">
    <property type="component" value="Unassembled WGS sequence"/>
</dbReference>
<evidence type="ECO:0000313" key="4">
    <source>
        <dbReference type="EMBL" id="OAO15793.1"/>
    </source>
</evidence>
<dbReference type="InterPro" id="IPR019835">
    <property type="entry name" value="SWIB_domain"/>
</dbReference>
<feature type="compositionally biased region" description="Basic and acidic residues" evidence="1">
    <location>
        <begin position="67"/>
        <end position="121"/>
    </location>
</feature>
<sequence>MSDVSNKQLKREVFAFLARSDCSQVTRKQVRDELERIHGTSFKSRKEEIKDAITEYLNVVDAIAKSQEVKQEESPHSISAEEPKESVAPKIKKEPVSKRKVEAKMEPKTTSIHEEVDRLFSDSEDGEENSTPSDDEGEDRTVYVADDALAKFVGKETQFRYQMKKKLWRYIFENNLSKDDTVTCNEELKSLCGKDEIKGKDVYKLIMQHSSEDGTKKVKPKKAASKEKGATTLRTCKVFKLSPALKAIVGKDKETQSHVVKGVWKYIHEKNLQDPNNKRTIINDEAMKKVFESDTVTIAGIMKGVQKHLTETSETATEEIRKRTPRTKKEAAEGEAKPRNGYAKEYPVDKALADFVGSDVCSRTTYTKKVWEYIKQNNLQNPKNKREIVCDAKLKSVLLQDRLDMMHIAKAFSSHLKE</sequence>
<feature type="domain" description="DM2" evidence="2">
    <location>
        <begin position="234"/>
        <end position="311"/>
    </location>
</feature>
<dbReference type="PROSITE" id="PS51925">
    <property type="entry name" value="SWIB_MDM2"/>
    <property type="match status" value="2"/>
</dbReference>
<feature type="compositionally biased region" description="Basic and acidic residues" evidence="1">
    <location>
        <begin position="318"/>
        <end position="338"/>
    </location>
</feature>
<dbReference type="Gene3D" id="1.10.245.10">
    <property type="entry name" value="SWIB/MDM2 domain"/>
    <property type="match status" value="3"/>
</dbReference>
<dbReference type="Gene3D" id="1.10.10.60">
    <property type="entry name" value="Homeodomain-like"/>
    <property type="match status" value="1"/>
</dbReference>
<dbReference type="SUPFAM" id="SSF109715">
    <property type="entry name" value="DEK C-terminal domain"/>
    <property type="match status" value="1"/>
</dbReference>
<evidence type="ECO:0000259" key="2">
    <source>
        <dbReference type="PROSITE" id="PS51925"/>
    </source>
</evidence>
<dbReference type="PROSITE" id="PS51998">
    <property type="entry name" value="DEK_C"/>
    <property type="match status" value="1"/>
</dbReference>